<evidence type="ECO:0000313" key="11">
    <source>
        <dbReference type="EMBL" id="KAH7404617.1"/>
    </source>
</evidence>
<keyword evidence="7" id="KW-0863">Zinc-finger</keyword>
<evidence type="ECO:0000313" key="12">
    <source>
        <dbReference type="Proteomes" id="UP000825935"/>
    </source>
</evidence>
<dbReference type="Proteomes" id="UP000825935">
    <property type="component" value="Chromosome 15"/>
</dbReference>
<dbReference type="CDD" id="cd19821">
    <property type="entry name" value="Bbox1_BBX-like"/>
    <property type="match status" value="1"/>
</dbReference>
<dbReference type="GO" id="GO:0005634">
    <property type="term" value="C:nucleus"/>
    <property type="evidence" value="ECO:0007669"/>
    <property type="project" value="UniProtKB-SubCell"/>
</dbReference>
<keyword evidence="3" id="KW-0479">Metal-binding</keyword>
<dbReference type="PANTHER" id="PTHR31717:SF45">
    <property type="entry name" value="ZINC FINGER PROTEIN CONSTANS-LIKE 14-RELATED"/>
    <property type="match status" value="1"/>
</dbReference>
<keyword evidence="12" id="KW-1185">Reference proteome</keyword>
<evidence type="ECO:0000256" key="7">
    <source>
        <dbReference type="PROSITE-ProRule" id="PRU00024"/>
    </source>
</evidence>
<reference evidence="11" key="1">
    <citation type="submission" date="2021-08" db="EMBL/GenBank/DDBJ databases">
        <title>WGS assembly of Ceratopteris richardii.</title>
        <authorList>
            <person name="Marchant D.B."/>
            <person name="Chen G."/>
            <person name="Jenkins J."/>
            <person name="Shu S."/>
            <person name="Leebens-Mack J."/>
            <person name="Grimwood J."/>
            <person name="Schmutz J."/>
            <person name="Soltis P."/>
            <person name="Soltis D."/>
            <person name="Chen Z.-H."/>
        </authorList>
    </citation>
    <scope>NUCLEOTIDE SEQUENCE</scope>
    <source>
        <strain evidence="11">Whitten #5841</strain>
        <tissue evidence="11">Leaf</tissue>
    </source>
</reference>
<evidence type="ECO:0000256" key="3">
    <source>
        <dbReference type="ARBA" id="ARBA00022723"/>
    </source>
</evidence>
<evidence type="ECO:0000256" key="6">
    <source>
        <dbReference type="ARBA" id="ARBA00023242"/>
    </source>
</evidence>
<evidence type="ECO:0000259" key="10">
    <source>
        <dbReference type="PROSITE" id="PS51017"/>
    </source>
</evidence>
<evidence type="ECO:0000259" key="9">
    <source>
        <dbReference type="PROSITE" id="PS50119"/>
    </source>
</evidence>
<dbReference type="AlphaFoldDB" id="A0A8T2T5Z1"/>
<dbReference type="EMBL" id="CM035420">
    <property type="protein sequence ID" value="KAH7404617.1"/>
    <property type="molecule type" value="Genomic_DNA"/>
</dbReference>
<comment type="similarity">
    <text evidence="2">Belongs to the CONSTANS family.</text>
</comment>
<dbReference type="OMA" id="PECSNVA"/>
<keyword evidence="4" id="KW-0677">Repeat</keyword>
<comment type="subcellular location">
    <subcellularLocation>
        <location evidence="1 8">Nucleus</location>
    </subcellularLocation>
</comment>
<evidence type="ECO:0000256" key="5">
    <source>
        <dbReference type="ARBA" id="ARBA00022833"/>
    </source>
</evidence>
<gene>
    <name evidence="11" type="ORF">KP509_15G034500</name>
</gene>
<dbReference type="OrthoDB" id="153872at2759"/>
<dbReference type="Pfam" id="PF06203">
    <property type="entry name" value="CCT"/>
    <property type="match status" value="1"/>
</dbReference>
<feature type="domain" description="B box-type" evidence="9">
    <location>
        <begin position="43"/>
        <end position="90"/>
    </location>
</feature>
<name>A0A8T2T5Z1_CERRI</name>
<organism evidence="11 12">
    <name type="scientific">Ceratopteris richardii</name>
    <name type="common">Triangle waterfern</name>
    <dbReference type="NCBI Taxonomy" id="49495"/>
    <lineage>
        <taxon>Eukaryota</taxon>
        <taxon>Viridiplantae</taxon>
        <taxon>Streptophyta</taxon>
        <taxon>Embryophyta</taxon>
        <taxon>Tracheophyta</taxon>
        <taxon>Polypodiopsida</taxon>
        <taxon>Polypodiidae</taxon>
        <taxon>Polypodiales</taxon>
        <taxon>Pteridineae</taxon>
        <taxon>Pteridaceae</taxon>
        <taxon>Parkerioideae</taxon>
        <taxon>Ceratopteris</taxon>
    </lineage>
</organism>
<dbReference type="SMART" id="SM00336">
    <property type="entry name" value="BBOX"/>
    <property type="match status" value="2"/>
</dbReference>
<dbReference type="InterPro" id="IPR010402">
    <property type="entry name" value="CCT_domain"/>
</dbReference>
<dbReference type="PANTHER" id="PTHR31717">
    <property type="entry name" value="ZINC FINGER PROTEIN CONSTANS-LIKE 10"/>
    <property type="match status" value="1"/>
</dbReference>
<dbReference type="InterPro" id="IPR000315">
    <property type="entry name" value="Znf_B-box"/>
</dbReference>
<keyword evidence="6 8" id="KW-0539">Nucleus</keyword>
<dbReference type="GO" id="GO:0006355">
    <property type="term" value="P:regulation of DNA-templated transcription"/>
    <property type="evidence" value="ECO:0007669"/>
    <property type="project" value="UniProtKB-ARBA"/>
</dbReference>
<feature type="domain" description="B box-type" evidence="9">
    <location>
        <begin position="1"/>
        <end position="47"/>
    </location>
</feature>
<evidence type="ECO:0000256" key="2">
    <source>
        <dbReference type="ARBA" id="ARBA00010024"/>
    </source>
</evidence>
<evidence type="ECO:0000256" key="8">
    <source>
        <dbReference type="PROSITE-ProRule" id="PRU00357"/>
    </source>
</evidence>
<sequence>MDATCDYCGDAPSTVYCAADAARLCLSCDRHVHGANAVSRRHSRTLLCDGCNLRPAFVRCLTENVSLCQSCDIDRHGSSPIASHHNRLTVEYFSGCPSAAELSRIWGCELNVTAMEATPCNEASNSMVASTAMSDADVLPTQENEESGTKWVAKVFSAGTSGMNDTKGNQEFDNPLVELCKDNPVDFDTPETTKLSPLLVQDENLAALTEDLEYDLKKSEQGGKQKQIVLQQLLALQQLNCEDIPSHEPPQANCFETQSSRHISREESQLKAQGTPRDQLLKQSFTEPALFPESNVLRASNDQLWCESMQELETCADDNDMCTDFDLCEEDFKFSNYEDIFDNPLGQSFNDIVPGCSSMDRSASFSESSGHMQSIPEGKLLNPQAYVVRRGNSMSSKIQHPLSSIPADQVQANIQAESGTFRCQEPYELRNHVASYSVLPARAAISLSLSGMSGDSHSTDYVDCGLSPMSTLNESSRAPLAGSSGVMTLARDNAMLRYMEKKKTRRYEKRIRYESRKSRADVRRRVKGRFVKAGEAYDYDPLAATKSV</sequence>
<accession>A0A8T2T5Z1</accession>
<comment type="caution">
    <text evidence="11">The sequence shown here is derived from an EMBL/GenBank/DDBJ whole genome shotgun (WGS) entry which is preliminary data.</text>
</comment>
<proteinExistence type="inferred from homology"/>
<evidence type="ECO:0000256" key="4">
    <source>
        <dbReference type="ARBA" id="ARBA00022737"/>
    </source>
</evidence>
<feature type="domain" description="CCT" evidence="10">
    <location>
        <begin position="491"/>
        <end position="533"/>
    </location>
</feature>
<protein>
    <submittedName>
        <fullName evidence="11">Uncharacterized protein</fullName>
    </submittedName>
</protein>
<dbReference type="PROSITE" id="PS51017">
    <property type="entry name" value="CCT"/>
    <property type="match status" value="1"/>
</dbReference>
<evidence type="ECO:0000256" key="1">
    <source>
        <dbReference type="ARBA" id="ARBA00004123"/>
    </source>
</evidence>
<dbReference type="GO" id="GO:0008270">
    <property type="term" value="F:zinc ion binding"/>
    <property type="evidence" value="ECO:0007669"/>
    <property type="project" value="UniProtKB-KW"/>
</dbReference>
<keyword evidence="5" id="KW-0862">Zinc</keyword>
<dbReference type="InterPro" id="IPR049808">
    <property type="entry name" value="CONSTANS-like_Bbox1"/>
</dbReference>
<dbReference type="PROSITE" id="PS50119">
    <property type="entry name" value="ZF_BBOX"/>
    <property type="match status" value="2"/>
</dbReference>